<feature type="transmembrane region" description="Helical" evidence="7">
    <location>
        <begin position="425"/>
        <end position="443"/>
    </location>
</feature>
<keyword evidence="11" id="KW-1185">Reference proteome</keyword>
<keyword evidence="3 7" id="KW-0812">Transmembrane</keyword>
<keyword evidence="2" id="KW-0813">Transport</keyword>
<dbReference type="OMA" id="TYALQFI"/>
<dbReference type="STRING" id="644358.A0A0C4EGK8"/>
<evidence type="ECO:0000256" key="5">
    <source>
        <dbReference type="ARBA" id="ARBA00023136"/>
    </source>
</evidence>
<evidence type="ECO:0000313" key="9">
    <source>
        <dbReference type="EMBL" id="KLU93025.1"/>
    </source>
</evidence>
<keyword evidence="5 7" id="KW-0472">Membrane</keyword>
<dbReference type="InterPro" id="IPR020846">
    <property type="entry name" value="MFS_dom"/>
</dbReference>
<name>A0A0C4EGK8_MAGP6</name>
<feature type="transmembrane region" description="Helical" evidence="7">
    <location>
        <begin position="397"/>
        <end position="418"/>
    </location>
</feature>
<dbReference type="Pfam" id="PF07690">
    <property type="entry name" value="MFS_1"/>
    <property type="match status" value="1"/>
</dbReference>
<protein>
    <submittedName>
        <fullName evidence="9">Allantoate permease</fullName>
    </submittedName>
</protein>
<evidence type="ECO:0000256" key="3">
    <source>
        <dbReference type="ARBA" id="ARBA00022692"/>
    </source>
</evidence>
<dbReference type="InterPro" id="IPR036259">
    <property type="entry name" value="MFS_trans_sf"/>
</dbReference>
<feature type="transmembrane region" description="Helical" evidence="7">
    <location>
        <begin position="361"/>
        <end position="385"/>
    </location>
</feature>
<evidence type="ECO:0000256" key="2">
    <source>
        <dbReference type="ARBA" id="ARBA00022448"/>
    </source>
</evidence>
<dbReference type="VEuPathDB" id="FungiDB:MAPG_11966"/>
<dbReference type="EnsemblFungi" id="MAPG_11966T0">
    <property type="protein sequence ID" value="MAPG_11966T0"/>
    <property type="gene ID" value="MAPG_11966"/>
</dbReference>
<feature type="transmembrane region" description="Helical" evidence="7">
    <location>
        <begin position="293"/>
        <end position="313"/>
    </location>
</feature>
<evidence type="ECO:0000313" key="11">
    <source>
        <dbReference type="Proteomes" id="UP000011715"/>
    </source>
</evidence>
<feature type="transmembrane region" description="Helical" evidence="7">
    <location>
        <begin position="262"/>
        <end position="281"/>
    </location>
</feature>
<dbReference type="PANTHER" id="PTHR43791">
    <property type="entry name" value="PERMEASE-RELATED"/>
    <property type="match status" value="1"/>
</dbReference>
<dbReference type="GO" id="GO:0016020">
    <property type="term" value="C:membrane"/>
    <property type="evidence" value="ECO:0007669"/>
    <property type="project" value="UniProtKB-SubCell"/>
</dbReference>
<reference evidence="9" key="3">
    <citation type="submission" date="2011-03" db="EMBL/GenBank/DDBJ databases">
        <title>Annotation of Magnaporthe poae ATCC 64411.</title>
        <authorList>
            <person name="Ma L.-J."/>
            <person name="Dead R."/>
            <person name="Young S.K."/>
            <person name="Zeng Q."/>
            <person name="Gargeya S."/>
            <person name="Fitzgerald M."/>
            <person name="Haas B."/>
            <person name="Abouelleil A."/>
            <person name="Alvarado L."/>
            <person name="Arachchi H.M."/>
            <person name="Berlin A."/>
            <person name="Brown A."/>
            <person name="Chapman S.B."/>
            <person name="Chen Z."/>
            <person name="Dunbar C."/>
            <person name="Freedman E."/>
            <person name="Gearin G."/>
            <person name="Gellesch M."/>
            <person name="Goldberg J."/>
            <person name="Griggs A."/>
            <person name="Gujja S."/>
            <person name="Heiman D."/>
            <person name="Howarth C."/>
            <person name="Larson L."/>
            <person name="Lui A."/>
            <person name="MacDonald P.J.P."/>
            <person name="Mehta T."/>
            <person name="Montmayeur A."/>
            <person name="Murphy C."/>
            <person name="Neiman D."/>
            <person name="Pearson M."/>
            <person name="Priest M."/>
            <person name="Roberts A."/>
            <person name="Saif S."/>
            <person name="Shea T."/>
            <person name="Shenoy N."/>
            <person name="Sisk P."/>
            <person name="Stolte C."/>
            <person name="Sykes S."/>
            <person name="Yandava C."/>
            <person name="Wortman J."/>
            <person name="Nusbaum C."/>
            <person name="Birren B."/>
        </authorList>
    </citation>
    <scope>NUCLEOTIDE SEQUENCE</scope>
    <source>
        <strain evidence="9">ATCC 64411</strain>
    </source>
</reference>
<dbReference type="SUPFAM" id="SSF103473">
    <property type="entry name" value="MFS general substrate transporter"/>
    <property type="match status" value="1"/>
</dbReference>
<feature type="domain" description="Major facilitator superfamily (MFS) profile" evidence="8">
    <location>
        <begin position="134"/>
        <end position="544"/>
    </location>
</feature>
<dbReference type="PANTHER" id="PTHR43791:SF97">
    <property type="entry name" value="ALLANTOATE TRANSPORTER, PUTATIVE (AFU_ORTHOLOGUE AFUA_1G14700)-RELATED"/>
    <property type="match status" value="1"/>
</dbReference>
<dbReference type="EMBL" id="GL877061">
    <property type="protein sequence ID" value="KLU93025.1"/>
    <property type="molecule type" value="Genomic_DNA"/>
</dbReference>
<dbReference type="InterPro" id="IPR011701">
    <property type="entry name" value="MFS"/>
</dbReference>
<dbReference type="OrthoDB" id="6730379at2759"/>
<evidence type="ECO:0000313" key="10">
    <source>
        <dbReference type="EnsemblFungi" id="MAPG_11966T0"/>
    </source>
</evidence>
<feature type="transmembrane region" description="Helical" evidence="7">
    <location>
        <begin position="230"/>
        <end position="250"/>
    </location>
</feature>
<evidence type="ECO:0000259" key="8">
    <source>
        <dbReference type="PROSITE" id="PS50850"/>
    </source>
</evidence>
<comment type="subcellular location">
    <subcellularLocation>
        <location evidence="1">Membrane</location>
        <topology evidence="1">Multi-pass membrane protein</topology>
    </subcellularLocation>
</comment>
<dbReference type="PROSITE" id="PS50850">
    <property type="entry name" value="MFS"/>
    <property type="match status" value="1"/>
</dbReference>
<dbReference type="EMBL" id="ADBL01002994">
    <property type="status" value="NOT_ANNOTATED_CDS"/>
    <property type="molecule type" value="Genomic_DNA"/>
</dbReference>
<comment type="similarity">
    <text evidence="6">Belongs to the major facilitator superfamily. Allantoate permease family.</text>
</comment>
<reference evidence="11" key="2">
    <citation type="submission" date="2010-05" db="EMBL/GenBank/DDBJ databases">
        <title>The genome sequence of Magnaporthe poae strain ATCC 64411.</title>
        <authorList>
            <person name="Ma L.-J."/>
            <person name="Dead R."/>
            <person name="Young S."/>
            <person name="Zeng Q."/>
            <person name="Koehrsen M."/>
            <person name="Alvarado L."/>
            <person name="Berlin A."/>
            <person name="Chapman S.B."/>
            <person name="Chen Z."/>
            <person name="Freedman E."/>
            <person name="Gellesch M."/>
            <person name="Goldberg J."/>
            <person name="Griggs A."/>
            <person name="Gujja S."/>
            <person name="Heilman E.R."/>
            <person name="Heiman D."/>
            <person name="Hepburn T."/>
            <person name="Howarth C."/>
            <person name="Jen D."/>
            <person name="Larson L."/>
            <person name="Mehta T."/>
            <person name="Neiman D."/>
            <person name="Pearson M."/>
            <person name="Roberts A."/>
            <person name="Saif S."/>
            <person name="Shea T."/>
            <person name="Shenoy N."/>
            <person name="Sisk P."/>
            <person name="Stolte C."/>
            <person name="Sykes S."/>
            <person name="Walk T."/>
            <person name="White J."/>
            <person name="Yandava C."/>
            <person name="Haas B."/>
            <person name="Nusbaum C."/>
            <person name="Birren B."/>
        </authorList>
    </citation>
    <scope>NUCLEOTIDE SEQUENCE [LARGE SCALE GENOMIC DNA]</scope>
    <source>
        <strain evidence="11">ATCC 64411 / 73-15</strain>
    </source>
</reference>
<dbReference type="eggNOG" id="KOG2533">
    <property type="taxonomic scope" value="Eukaryota"/>
</dbReference>
<dbReference type="Gene3D" id="1.20.1250.20">
    <property type="entry name" value="MFS general substrate transporter like domains"/>
    <property type="match status" value="2"/>
</dbReference>
<organism evidence="10 11">
    <name type="scientific">Magnaporthiopsis poae (strain ATCC 64411 / 73-15)</name>
    <name type="common">Kentucky bluegrass fungus</name>
    <name type="synonym">Magnaporthe poae</name>
    <dbReference type="NCBI Taxonomy" id="644358"/>
    <lineage>
        <taxon>Eukaryota</taxon>
        <taxon>Fungi</taxon>
        <taxon>Dikarya</taxon>
        <taxon>Ascomycota</taxon>
        <taxon>Pezizomycotina</taxon>
        <taxon>Sordariomycetes</taxon>
        <taxon>Sordariomycetidae</taxon>
        <taxon>Magnaporthales</taxon>
        <taxon>Magnaporthaceae</taxon>
        <taxon>Magnaporthiopsis</taxon>
    </lineage>
</organism>
<accession>A0A0C4EGK8</accession>
<evidence type="ECO:0000256" key="6">
    <source>
        <dbReference type="ARBA" id="ARBA00037968"/>
    </source>
</evidence>
<reference evidence="9" key="1">
    <citation type="submission" date="2010-05" db="EMBL/GenBank/DDBJ databases">
        <title>The Genome Sequence of Magnaporthe poae strain ATCC 64411.</title>
        <authorList>
            <consortium name="The Broad Institute Genome Sequencing Platform"/>
            <consortium name="Broad Institute Genome Sequencing Center for Infectious Disease"/>
            <person name="Ma L.-J."/>
            <person name="Dead R."/>
            <person name="Young S."/>
            <person name="Zeng Q."/>
            <person name="Koehrsen M."/>
            <person name="Alvarado L."/>
            <person name="Berlin A."/>
            <person name="Chapman S.B."/>
            <person name="Chen Z."/>
            <person name="Freedman E."/>
            <person name="Gellesch M."/>
            <person name="Goldberg J."/>
            <person name="Griggs A."/>
            <person name="Gujja S."/>
            <person name="Heilman E.R."/>
            <person name="Heiman D."/>
            <person name="Hepburn T."/>
            <person name="Howarth C."/>
            <person name="Jen D."/>
            <person name="Larson L."/>
            <person name="Mehta T."/>
            <person name="Neiman D."/>
            <person name="Pearson M."/>
            <person name="Roberts A."/>
            <person name="Saif S."/>
            <person name="Shea T."/>
            <person name="Shenoy N."/>
            <person name="Sisk P."/>
            <person name="Stolte C."/>
            <person name="Sykes S."/>
            <person name="Walk T."/>
            <person name="White J."/>
            <person name="Yandava C."/>
            <person name="Haas B."/>
            <person name="Nusbaum C."/>
            <person name="Birren B."/>
        </authorList>
    </citation>
    <scope>NUCLEOTIDE SEQUENCE</scope>
    <source>
        <strain evidence="9">ATCC 64411</strain>
    </source>
</reference>
<dbReference type="AlphaFoldDB" id="A0A0C4EGK8"/>
<dbReference type="Proteomes" id="UP000011715">
    <property type="component" value="Unassembled WGS sequence"/>
</dbReference>
<feature type="transmembrane region" description="Helical" evidence="7">
    <location>
        <begin position="201"/>
        <end position="224"/>
    </location>
</feature>
<evidence type="ECO:0000256" key="7">
    <source>
        <dbReference type="SAM" id="Phobius"/>
    </source>
</evidence>
<evidence type="ECO:0000256" key="4">
    <source>
        <dbReference type="ARBA" id="ARBA00022989"/>
    </source>
</evidence>
<proteinExistence type="inferred from homology"/>
<feature type="transmembrane region" description="Helical" evidence="7">
    <location>
        <begin position="518"/>
        <end position="539"/>
    </location>
</feature>
<keyword evidence="4 7" id="KW-1133">Transmembrane helix</keyword>
<evidence type="ECO:0000256" key="1">
    <source>
        <dbReference type="ARBA" id="ARBA00004141"/>
    </source>
</evidence>
<feature type="transmembrane region" description="Helical" evidence="7">
    <location>
        <begin position="455"/>
        <end position="474"/>
    </location>
</feature>
<reference evidence="10" key="5">
    <citation type="submission" date="2015-06" db="UniProtKB">
        <authorList>
            <consortium name="EnsemblFungi"/>
        </authorList>
    </citation>
    <scope>IDENTIFICATION</scope>
    <source>
        <strain evidence="10">ATCC 64411</strain>
    </source>
</reference>
<dbReference type="GO" id="GO:0022857">
    <property type="term" value="F:transmembrane transporter activity"/>
    <property type="evidence" value="ECO:0007669"/>
    <property type="project" value="InterPro"/>
</dbReference>
<feature type="transmembrane region" description="Helical" evidence="7">
    <location>
        <begin position="171"/>
        <end position="189"/>
    </location>
</feature>
<dbReference type="FunFam" id="1.20.1250.20:FF:000064">
    <property type="entry name" value="MFS allantoate transporter"/>
    <property type="match status" value="1"/>
</dbReference>
<sequence length="585" mass="63699">MSILLGRLRGRLGREFTYLGARADRLHTYSHQDTCSIVLFRPGRCTPHQNELASTITMEEKPQHETASGAARLVSKFSKEVTGKDDTQTSGAAADLSDIDIQDETGSIAARALACGDLDPEESRLVRRKLDAYILPCLCVTYALQFMDKASLTNSSVYGIIQDTHLTGQDFSWASSIFFFGFLVGQYPGIALIQRFPIAKFLGASVISCGLVVMATAASSNFAGLATARFILGAVESTFSPGFVAVTSMFWTRREQATRSALWLGCVGFGGFIGALAVFGIGHIQGSLSSWRYIFLFLGSITVFWGIVFLIFVPDSPAKVRFLTEEQKVVAVQRVIENKMGTKSRRFVMAQVIEAVTDPKVILVGLLQFVIAVPAGGFAFGPLLIAGFGFSPLQTTLMTLPSSAIQSITQVGSGLLAARIANSRLNISSIAMVPPIIGTILISQLSHENKWGRTAGYWLLGFHAVSYTAVVGLMGTNVAGSTKRSVALGWGFMCFGAGQIAGPQFFRSTEAPHYKSGITSMLVNFILIAVLSQALRLLYVMENRRRDKLLAEKSPEEIEEMKRISNRQGFEDVTDKDNLLFRYAM</sequence>
<gene>
    <name evidence="9" type="ORF">MAPG_11966</name>
</gene>
<reference evidence="10" key="4">
    <citation type="journal article" date="2015" name="G3 (Bethesda)">
        <title>Genome sequences of three phytopathogenic species of the Magnaporthaceae family of fungi.</title>
        <authorList>
            <person name="Okagaki L.H."/>
            <person name="Nunes C.C."/>
            <person name="Sailsbery J."/>
            <person name="Clay B."/>
            <person name="Brown D."/>
            <person name="John T."/>
            <person name="Oh Y."/>
            <person name="Young N."/>
            <person name="Fitzgerald M."/>
            <person name="Haas B.J."/>
            <person name="Zeng Q."/>
            <person name="Young S."/>
            <person name="Adiconis X."/>
            <person name="Fan L."/>
            <person name="Levin J.Z."/>
            <person name="Mitchell T.K."/>
            <person name="Okubara P.A."/>
            <person name="Farman M.L."/>
            <person name="Kohn L.M."/>
            <person name="Birren B."/>
            <person name="Ma L.-J."/>
            <person name="Dean R.A."/>
        </authorList>
    </citation>
    <scope>NUCLEOTIDE SEQUENCE</scope>
    <source>
        <strain evidence="10">ATCC 64411 / 73-15</strain>
    </source>
</reference>
<feature type="transmembrane region" description="Helical" evidence="7">
    <location>
        <begin position="486"/>
        <end position="506"/>
    </location>
</feature>